<comment type="caution">
    <text evidence="1">The sequence shown here is derived from an EMBL/GenBank/DDBJ whole genome shotgun (WGS) entry which is preliminary data.</text>
</comment>
<organism evidence="1 2">
    <name type="scientific">Sphaerodactylus townsendi</name>
    <dbReference type="NCBI Taxonomy" id="933632"/>
    <lineage>
        <taxon>Eukaryota</taxon>
        <taxon>Metazoa</taxon>
        <taxon>Chordata</taxon>
        <taxon>Craniata</taxon>
        <taxon>Vertebrata</taxon>
        <taxon>Euteleostomi</taxon>
        <taxon>Lepidosauria</taxon>
        <taxon>Squamata</taxon>
        <taxon>Bifurcata</taxon>
        <taxon>Gekkota</taxon>
        <taxon>Sphaerodactylidae</taxon>
        <taxon>Sphaerodactylus</taxon>
    </lineage>
</organism>
<proteinExistence type="predicted"/>
<evidence type="ECO:0000313" key="1">
    <source>
        <dbReference type="EMBL" id="KAH8012107.1"/>
    </source>
</evidence>
<keyword evidence="2" id="KW-1185">Reference proteome</keyword>
<sequence>MAGGHTSPKQREICHRHLSSTINSGIQTRPCFLYSFPNVCHFFSPLQRQSLENQKALGHAPGIEKMPPRRQAASVSARRRRRETDCGFLAKIFVQLREAALGFGLLGNI</sequence>
<reference evidence="1" key="1">
    <citation type="submission" date="2021-08" db="EMBL/GenBank/DDBJ databases">
        <title>The first chromosome-level gecko genome reveals the dynamic sex chromosomes of Neotropical dwarf geckos (Sphaerodactylidae: Sphaerodactylus).</title>
        <authorList>
            <person name="Pinto B.J."/>
            <person name="Keating S.E."/>
            <person name="Gamble T."/>
        </authorList>
    </citation>
    <scope>NUCLEOTIDE SEQUENCE</scope>
    <source>
        <strain evidence="1">TG3544</strain>
    </source>
</reference>
<gene>
    <name evidence="1" type="ORF">K3G42_014423</name>
</gene>
<evidence type="ECO:0000313" key="2">
    <source>
        <dbReference type="Proteomes" id="UP000827872"/>
    </source>
</evidence>
<dbReference type="Proteomes" id="UP000827872">
    <property type="component" value="Linkage Group LG13"/>
</dbReference>
<name>A0ACB8FYD5_9SAUR</name>
<dbReference type="EMBL" id="CM037626">
    <property type="protein sequence ID" value="KAH8012107.1"/>
    <property type="molecule type" value="Genomic_DNA"/>
</dbReference>
<accession>A0ACB8FYD5</accession>
<protein>
    <submittedName>
        <fullName evidence="1">Uncharacterized protein</fullName>
    </submittedName>
</protein>